<gene>
    <name evidence="3" type="ORF">AB675_6217</name>
</gene>
<dbReference type="SMART" id="SM00220">
    <property type="entry name" value="S_TKc"/>
    <property type="match status" value="1"/>
</dbReference>
<feature type="compositionally biased region" description="Polar residues" evidence="1">
    <location>
        <begin position="829"/>
        <end position="840"/>
    </location>
</feature>
<keyword evidence="3" id="KW-0808">Transferase</keyword>
<dbReference type="PROSITE" id="PS50011">
    <property type="entry name" value="PROTEIN_KINASE_DOM"/>
    <property type="match status" value="1"/>
</dbReference>
<keyword evidence="4" id="KW-1185">Reference proteome</keyword>
<dbReference type="Pfam" id="PF00069">
    <property type="entry name" value="Pkinase"/>
    <property type="match status" value="1"/>
</dbReference>
<dbReference type="Gene3D" id="1.25.10.10">
    <property type="entry name" value="Leucine-rich Repeat Variant"/>
    <property type="match status" value="1"/>
</dbReference>
<organism evidence="3 4">
    <name type="scientific">Cyphellophora attinorum</name>
    <dbReference type="NCBI Taxonomy" id="1664694"/>
    <lineage>
        <taxon>Eukaryota</taxon>
        <taxon>Fungi</taxon>
        <taxon>Dikarya</taxon>
        <taxon>Ascomycota</taxon>
        <taxon>Pezizomycotina</taxon>
        <taxon>Eurotiomycetes</taxon>
        <taxon>Chaetothyriomycetidae</taxon>
        <taxon>Chaetothyriales</taxon>
        <taxon>Cyphellophoraceae</taxon>
        <taxon>Cyphellophora</taxon>
    </lineage>
</organism>
<dbReference type="AlphaFoldDB" id="A0A0N0NQN1"/>
<feature type="compositionally biased region" description="Polar residues" evidence="1">
    <location>
        <begin position="721"/>
        <end position="795"/>
    </location>
</feature>
<evidence type="ECO:0000259" key="2">
    <source>
        <dbReference type="PROSITE" id="PS50011"/>
    </source>
</evidence>
<evidence type="ECO:0000256" key="1">
    <source>
        <dbReference type="SAM" id="MobiDB-lite"/>
    </source>
</evidence>
<feature type="compositionally biased region" description="Polar residues" evidence="1">
    <location>
        <begin position="857"/>
        <end position="868"/>
    </location>
</feature>
<dbReference type="InterPro" id="IPR011989">
    <property type="entry name" value="ARM-like"/>
</dbReference>
<dbReference type="InterPro" id="IPR016024">
    <property type="entry name" value="ARM-type_fold"/>
</dbReference>
<dbReference type="OrthoDB" id="79687at2759"/>
<dbReference type="Gene3D" id="1.10.510.10">
    <property type="entry name" value="Transferase(Phosphotransferase) domain 1"/>
    <property type="match status" value="1"/>
</dbReference>
<evidence type="ECO:0000313" key="3">
    <source>
        <dbReference type="EMBL" id="KPI43899.1"/>
    </source>
</evidence>
<feature type="compositionally biased region" description="Low complexity" evidence="1">
    <location>
        <begin position="662"/>
        <end position="677"/>
    </location>
</feature>
<dbReference type="InterPro" id="IPR051177">
    <property type="entry name" value="CIK-Related_Protein"/>
</dbReference>
<dbReference type="EMBL" id="LFJN01000004">
    <property type="protein sequence ID" value="KPI43899.1"/>
    <property type="molecule type" value="Genomic_DNA"/>
</dbReference>
<reference evidence="3 4" key="1">
    <citation type="submission" date="2015-06" db="EMBL/GenBank/DDBJ databases">
        <title>Draft genome of the ant-associated black yeast Phialophora attae CBS 131958.</title>
        <authorList>
            <person name="Moreno L.F."/>
            <person name="Stielow B.J."/>
            <person name="de Hoog S."/>
            <person name="Vicente V.A."/>
            <person name="Weiss V.A."/>
            <person name="de Vries M."/>
            <person name="Cruz L.M."/>
            <person name="Souza E.M."/>
        </authorList>
    </citation>
    <scope>NUCLEOTIDE SEQUENCE [LARGE SCALE GENOMIC DNA]</scope>
    <source>
        <strain evidence="3 4">CBS 131958</strain>
    </source>
</reference>
<sequence>MFSSAFKSFNSNITANYEVSKQPTATAGVWTIFDAKKKSTNAQASIFVFKRESLEVRSDGFGARSSATSIRKVQDEVVERLKKEASSLARLRHPSVLQLVEPVEETRSGGLMFATEPVVASLGGILAQKDAAESSGNRSRSERNSQAFRTVELDELEVQKGLLQVAKGLEFLHDSAKLVHGNFNPDAVFVNAKSDWKISGLGFAGPADGAEGHQSIPQISLSEVLHHDQRIPRSVQLDMDYTSPDFVLDANVTFAADIFSLGLVLLACYRKPHTSPFETNGSQSAYKKICSTTSTVPNPSNNYLSANQLPRELASTLPRVLARRPASRMTATEFQQSEYFDNILVNTMRFLDALPAKTPAEKSQFMRGLGRVMPQFPPSVLGKKVLSALLDEMKDRDLLALILQNIFAIVKAIPNSKEAVSDKVLPQVKEVFLAKSKSEERDTSREAALLVILENIKLLADNCTAKQFKDDVLPIVQVAMESTTHSLTDAALQTVPVILPLIDFSTVKHELFPIVANVFAKTSSLSIKVRGLEALGVLCGVSSASMSRPDDLSGRMENEQHDKNISSLDKFTMQEKVVPLLKGIKTKEPAVMLAALKVFRQVGQAADAEFLATEVLPVLWTFALGPLLDLAQFQSFMQVIKAISGKIEKEQVRKLQELGTGRAVSESRSASSAAPVSNGFAGAGSTQATGNEDDFAKLVLGNKTATRNDPFAGALSDGERLTQNPPTFSWSSTNNPGVVSQPQRSFTPNMTALQPQAPSRSVTPDVSAASFPSLQPSTSGSTWNQPATRPLQSPSYGVAAVTSPALASSQQRSGLASPPILPPPPSNPTFSNTAWQQPNYNIAPPPSAPVSAQPQQRVPQQNPLSVLQPQPRGVPQAFQAQKSGLDKYQSLL</sequence>
<dbReference type="GO" id="GO:0005524">
    <property type="term" value="F:ATP binding"/>
    <property type="evidence" value="ECO:0007669"/>
    <property type="project" value="InterPro"/>
</dbReference>
<accession>A0A0N0NQN1</accession>
<dbReference type="InterPro" id="IPR000719">
    <property type="entry name" value="Prot_kinase_dom"/>
</dbReference>
<dbReference type="InterPro" id="IPR011009">
    <property type="entry name" value="Kinase-like_dom_sf"/>
</dbReference>
<dbReference type="CDD" id="cd14011">
    <property type="entry name" value="PK_SCY1_like"/>
    <property type="match status" value="1"/>
</dbReference>
<name>A0A0N0NQN1_9EURO</name>
<protein>
    <submittedName>
        <fullName evidence="3">Protein kinase domain-containing protein ppk32</fullName>
    </submittedName>
</protein>
<dbReference type="SUPFAM" id="SSF56112">
    <property type="entry name" value="Protein kinase-like (PK-like)"/>
    <property type="match status" value="1"/>
</dbReference>
<dbReference type="RefSeq" id="XP_018003862.1">
    <property type="nucleotide sequence ID" value="XM_018146493.1"/>
</dbReference>
<keyword evidence="3" id="KW-0418">Kinase</keyword>
<feature type="compositionally biased region" description="Polar residues" evidence="1">
    <location>
        <begin position="805"/>
        <end position="814"/>
    </location>
</feature>
<dbReference type="VEuPathDB" id="FungiDB:AB675_6217"/>
<feature type="domain" description="Protein kinase" evidence="2">
    <location>
        <begin position="1"/>
        <end position="340"/>
    </location>
</feature>
<dbReference type="GO" id="GO:0004672">
    <property type="term" value="F:protein kinase activity"/>
    <property type="evidence" value="ECO:0007669"/>
    <property type="project" value="InterPro"/>
</dbReference>
<dbReference type="PANTHER" id="PTHR12984">
    <property type="entry name" value="SCY1-RELATED S/T PROTEIN KINASE-LIKE"/>
    <property type="match status" value="1"/>
</dbReference>
<dbReference type="SUPFAM" id="SSF48371">
    <property type="entry name" value="ARM repeat"/>
    <property type="match status" value="1"/>
</dbReference>
<feature type="region of interest" description="Disordered" evidence="1">
    <location>
        <begin position="707"/>
        <end position="892"/>
    </location>
</feature>
<evidence type="ECO:0000313" key="4">
    <source>
        <dbReference type="Proteomes" id="UP000038010"/>
    </source>
</evidence>
<comment type="caution">
    <text evidence="3">The sequence shown here is derived from an EMBL/GenBank/DDBJ whole genome shotgun (WGS) entry which is preliminary data.</text>
</comment>
<dbReference type="Proteomes" id="UP000038010">
    <property type="component" value="Unassembled WGS sequence"/>
</dbReference>
<feature type="region of interest" description="Disordered" evidence="1">
    <location>
        <begin position="659"/>
        <end position="688"/>
    </location>
</feature>
<proteinExistence type="predicted"/>
<dbReference type="PANTHER" id="PTHR12984:SF6">
    <property type="entry name" value="SCY1-LIKE PROTEIN 2"/>
    <property type="match status" value="1"/>
</dbReference>
<dbReference type="GeneID" id="28738373"/>
<dbReference type="STRING" id="1664694.A0A0N0NQN1"/>
<dbReference type="Gene3D" id="3.30.200.20">
    <property type="entry name" value="Phosphorylase Kinase, domain 1"/>
    <property type="match status" value="1"/>
</dbReference>